<dbReference type="Proteomes" id="UP001488838">
    <property type="component" value="Unassembled WGS sequence"/>
</dbReference>
<organism evidence="5 6">
    <name type="scientific">Myodes glareolus</name>
    <name type="common">Bank vole</name>
    <name type="synonym">Clethrionomys glareolus</name>
    <dbReference type="NCBI Taxonomy" id="447135"/>
    <lineage>
        <taxon>Eukaryota</taxon>
        <taxon>Metazoa</taxon>
        <taxon>Chordata</taxon>
        <taxon>Craniata</taxon>
        <taxon>Vertebrata</taxon>
        <taxon>Euteleostomi</taxon>
        <taxon>Mammalia</taxon>
        <taxon>Eutheria</taxon>
        <taxon>Euarchontoglires</taxon>
        <taxon>Glires</taxon>
        <taxon>Rodentia</taxon>
        <taxon>Myomorpha</taxon>
        <taxon>Muroidea</taxon>
        <taxon>Cricetidae</taxon>
        <taxon>Arvicolinae</taxon>
        <taxon>Myodes</taxon>
    </lineage>
</organism>
<dbReference type="GO" id="GO:0007264">
    <property type="term" value="P:small GTPase-mediated signal transduction"/>
    <property type="evidence" value="ECO:0007669"/>
    <property type="project" value="InterPro"/>
</dbReference>
<evidence type="ECO:0000256" key="2">
    <source>
        <dbReference type="PROSITE-ProRule" id="PRU00984"/>
    </source>
</evidence>
<dbReference type="InterPro" id="IPR043161">
    <property type="entry name" value="DOCK_C_lobe_A"/>
</dbReference>
<dbReference type="GO" id="GO:0005737">
    <property type="term" value="C:cytoplasm"/>
    <property type="evidence" value="ECO:0007669"/>
    <property type="project" value="TreeGrafter"/>
</dbReference>
<evidence type="ECO:0000313" key="6">
    <source>
        <dbReference type="Proteomes" id="UP001488838"/>
    </source>
</evidence>
<dbReference type="InterPro" id="IPR026791">
    <property type="entry name" value="DOCK"/>
</dbReference>
<dbReference type="GO" id="GO:0031267">
    <property type="term" value="F:small GTPase binding"/>
    <property type="evidence" value="ECO:0007669"/>
    <property type="project" value="TreeGrafter"/>
</dbReference>
<dbReference type="InterPro" id="IPR046770">
    <property type="entry name" value="DOCKER_Lobe_B"/>
</dbReference>
<feature type="region of interest" description="Disordered" evidence="3">
    <location>
        <begin position="1167"/>
        <end position="1247"/>
    </location>
</feature>
<dbReference type="InterPro" id="IPR046773">
    <property type="entry name" value="DOCKER_Lobe_C"/>
</dbReference>
<dbReference type="GO" id="GO:0005085">
    <property type="term" value="F:guanyl-nucleotide exchange factor activity"/>
    <property type="evidence" value="ECO:0007669"/>
    <property type="project" value="UniProtKB-KW"/>
</dbReference>
<dbReference type="AlphaFoldDB" id="A0AAW0IB34"/>
<dbReference type="Gene3D" id="1.20.58.740">
    <property type="match status" value="1"/>
</dbReference>
<accession>A0AAW0IB34</accession>
<dbReference type="InterPro" id="IPR046769">
    <property type="entry name" value="DOCKER_Lobe_A"/>
</dbReference>
<keyword evidence="6" id="KW-1185">Reference proteome</keyword>
<dbReference type="FunFam" id="1.25.40.410:FF:000003">
    <property type="entry name" value="Dedicator of cytokinesis protein 4"/>
    <property type="match status" value="1"/>
</dbReference>
<feature type="compositionally biased region" description="Low complexity" evidence="3">
    <location>
        <begin position="1097"/>
        <end position="1119"/>
    </location>
</feature>
<dbReference type="Gene3D" id="1.25.40.410">
    <property type="match status" value="2"/>
</dbReference>
<feature type="region of interest" description="Disordered" evidence="3">
    <location>
        <begin position="781"/>
        <end position="813"/>
    </location>
</feature>
<evidence type="ECO:0000256" key="1">
    <source>
        <dbReference type="ARBA" id="ARBA00022658"/>
    </source>
</evidence>
<dbReference type="Pfam" id="PF23554">
    <property type="entry name" value="TPR_DOCK"/>
    <property type="match status" value="1"/>
</dbReference>
<feature type="compositionally biased region" description="Pro residues" evidence="3">
    <location>
        <begin position="1184"/>
        <end position="1194"/>
    </location>
</feature>
<evidence type="ECO:0000313" key="5">
    <source>
        <dbReference type="EMBL" id="KAK7811379.1"/>
    </source>
</evidence>
<sequence>MKMSVFPRDWMVMRLLTSNIIVTTVQYLSSALHKNFTETDFDFKVWNSYFSLAVLFINQPSLQLEIITSSKRKKILDKYGDMRVMMAYELFSMWQNLGEHKIHFIPGMIGPFLGVTLVPQPEVRNIMIPIFHDMMDWEQRKNGNFKQVEAELIDKLDSMVSEGKGDESYRELFSLLLLEKVEQETWRETGISFVTSVTRLMERLLDYRDCMKGEETENKKIGCTVNLMNFYKSEINKEEMYIRYIHKLCDMHLQAENYTGESEKGKNCVFPLGQTWGLYRERLQNDICQISAVSGPSLLSEAEAAFTLLLYCELLQWEDRPLREFLHYPSQTEWQRKEGLCRKIIHYFNKGKSWEFGIPLCRELACQYESLYDYQSLSWIRKMEASYYDNIIEQQRLEPEFFRVGFYGRKFPFFLRNKEYVCRGHDYERLEAFQQRMLSEFPQAVAMQHPNHPDDAILQCDAQYLQIYAVTPIPDYVDVLQMDRVPDRVKSFYRVNNVRKFRYDRPFHKGPKDKENEFKSLWIERTTLTLTHSLPGISRWFEVERRELVEVSPLENAIQVVENKNQELRALISQYQHKQVHGNINLLSMCLNGVIDAAVNGGIARYQEAFFDKDYISKHPGDAEKIAQLKELMQEQVHVLGVGLAVHEKFVHPEMRPLHKKLIDQFQMMRASLYHEFPGLDKLSPACSGTSTPRGNVLASHSPMSPENIKMTHRHSPMNLMGTGRHSSSSLSSHASSEAGNMVMMGDSSMGEAPEDLYHHMQLAYHNPRYQGSVTNVSVLSSSQASPSSSSLSSTHSAPSQMITSAPSSTRELRQWEPTLWKEGICQNGSWKPGKQNHWCLEKVSVCRPSMSNQNYVVVIPSVSCLCVMAPSQADLGPHPGPLEEPIVQTTFLPENTRFKNPKHPALQFSVPSASGYGCLATEPSICGLSSVRDCSHLVTGSPSLPDKYRHAREMMLLLPAHRDRPSSAMYPAAILENGQPPNFQRALFQQVVGACKPCSDPNLSMAEKAVPAAPSSWSLDSGAQEAQPFLSALMGHILAPPVPPRSLLHGHYSLHFDAFHHPLGDAPPALPARTLRKSPLHPIPASPTSPQSGLDGSNSTLSGSASSGVSSLSESNFGHSSEAPPRTDTMDSMPSQAWNGDEDLEPPYLPVHYSLSESAVLDSIKSQPCRSHSAPGCVIPQDPMDPPALPPKPYHPRLPALEHDEGVLLREEAERPRGLHRKASLPPGSTKEEQARMAWEHGRGEQ</sequence>
<dbReference type="Pfam" id="PF20422">
    <property type="entry name" value="DHR-2_Lobe_B"/>
    <property type="match status" value="1"/>
</dbReference>
<comment type="similarity">
    <text evidence="2">Belongs to the DOCK family.</text>
</comment>
<comment type="caution">
    <text evidence="5">The sequence shown here is derived from an EMBL/GenBank/DDBJ whole genome shotgun (WGS) entry which is preliminary data.</text>
</comment>
<dbReference type="Pfam" id="PF06920">
    <property type="entry name" value="DHR-2_Lobe_A"/>
    <property type="match status" value="1"/>
</dbReference>
<dbReference type="PROSITE" id="PS51651">
    <property type="entry name" value="DOCKER"/>
    <property type="match status" value="1"/>
</dbReference>
<dbReference type="InterPro" id="IPR043162">
    <property type="entry name" value="DOCK_C_lobe_C"/>
</dbReference>
<feature type="compositionally biased region" description="Basic and acidic residues" evidence="3">
    <location>
        <begin position="1231"/>
        <end position="1247"/>
    </location>
</feature>
<feature type="domain" description="DOCKER" evidence="4">
    <location>
        <begin position="232"/>
        <end position="682"/>
    </location>
</feature>
<evidence type="ECO:0000259" key="4">
    <source>
        <dbReference type="PROSITE" id="PS51651"/>
    </source>
</evidence>
<gene>
    <name evidence="5" type="ORF">U0070_002312</name>
</gene>
<dbReference type="EMBL" id="JBBHLL010000176">
    <property type="protein sequence ID" value="KAK7811379.1"/>
    <property type="molecule type" value="Genomic_DNA"/>
</dbReference>
<dbReference type="InterPro" id="IPR056372">
    <property type="entry name" value="TPR_DOCK"/>
</dbReference>
<proteinExistence type="inferred from homology"/>
<feature type="compositionally biased region" description="Basic and acidic residues" evidence="3">
    <location>
        <begin position="1201"/>
        <end position="1218"/>
    </location>
</feature>
<dbReference type="GO" id="GO:0005886">
    <property type="term" value="C:plasma membrane"/>
    <property type="evidence" value="ECO:0007669"/>
    <property type="project" value="TreeGrafter"/>
</dbReference>
<reference evidence="5 6" key="1">
    <citation type="journal article" date="2023" name="bioRxiv">
        <title>Conserved and derived expression patterns and positive selection on dental genes reveal complex evolutionary context of ever-growing rodent molars.</title>
        <authorList>
            <person name="Calamari Z.T."/>
            <person name="Song A."/>
            <person name="Cohen E."/>
            <person name="Akter M."/>
            <person name="Roy R.D."/>
            <person name="Hallikas O."/>
            <person name="Christensen M.M."/>
            <person name="Li P."/>
            <person name="Marangoni P."/>
            <person name="Jernvall J."/>
            <person name="Klein O.D."/>
        </authorList>
    </citation>
    <scope>NUCLEOTIDE SEQUENCE [LARGE SCALE GENOMIC DNA]</scope>
    <source>
        <strain evidence="5">V071</strain>
    </source>
</reference>
<dbReference type="Pfam" id="PF20421">
    <property type="entry name" value="DHR-2_Lobe_C"/>
    <property type="match status" value="1"/>
</dbReference>
<feature type="region of interest" description="Disordered" evidence="3">
    <location>
        <begin position="1068"/>
        <end position="1146"/>
    </location>
</feature>
<keyword evidence="1" id="KW-0344">Guanine-nucleotide releasing factor</keyword>
<dbReference type="PANTHER" id="PTHR45653:SF4">
    <property type="entry name" value="DEDICATOR OF CYTOKINESIS PROTEIN 3"/>
    <property type="match status" value="1"/>
</dbReference>
<protein>
    <recommendedName>
        <fullName evidence="4">DOCKER domain-containing protein</fullName>
    </recommendedName>
</protein>
<feature type="compositionally biased region" description="Low complexity" evidence="3">
    <location>
        <begin position="781"/>
        <end position="801"/>
    </location>
</feature>
<name>A0AAW0IB34_MYOGA</name>
<evidence type="ECO:0000256" key="3">
    <source>
        <dbReference type="SAM" id="MobiDB-lite"/>
    </source>
</evidence>
<dbReference type="PANTHER" id="PTHR45653">
    <property type="entry name" value="DEDICATOR OF CYTOKINESIS"/>
    <property type="match status" value="1"/>
</dbReference>
<dbReference type="InterPro" id="IPR027357">
    <property type="entry name" value="DOCKER_dom"/>
</dbReference>